<evidence type="ECO:0000256" key="4">
    <source>
        <dbReference type="SAM" id="MobiDB-lite"/>
    </source>
</evidence>
<keyword evidence="2 3" id="KW-0539">Nucleus</keyword>
<feature type="DNA-binding region" description="H-T-H motif" evidence="3">
    <location>
        <begin position="403"/>
        <end position="423"/>
    </location>
</feature>
<dbReference type="InterPro" id="IPR000210">
    <property type="entry name" value="BTB/POZ_dom"/>
</dbReference>
<evidence type="ECO:0000259" key="5">
    <source>
        <dbReference type="PROSITE" id="PS50097"/>
    </source>
</evidence>
<evidence type="ECO:0000256" key="3">
    <source>
        <dbReference type="PROSITE-ProRule" id="PRU00320"/>
    </source>
</evidence>
<protein>
    <submittedName>
        <fullName evidence="7">Bric-a-brac 2</fullName>
    </submittedName>
</protein>
<feature type="region of interest" description="Disordered" evidence="4">
    <location>
        <begin position="359"/>
        <end position="383"/>
    </location>
</feature>
<accession>A0A212F9Q2</accession>
<gene>
    <name evidence="7" type="ORF">KGM_203925</name>
</gene>
<dbReference type="Proteomes" id="UP000007151">
    <property type="component" value="Unassembled WGS sequence"/>
</dbReference>
<dbReference type="EMBL" id="AGBW02009564">
    <property type="protein sequence ID" value="OWR50439.1"/>
    <property type="molecule type" value="Genomic_DNA"/>
</dbReference>
<evidence type="ECO:0000256" key="2">
    <source>
        <dbReference type="ARBA" id="ARBA00023242"/>
    </source>
</evidence>
<dbReference type="InterPro" id="IPR051095">
    <property type="entry name" value="Dros_DevTransReg"/>
</dbReference>
<name>A0A212F9Q2_DANPL</name>
<reference evidence="7 8" key="1">
    <citation type="journal article" date="2011" name="Cell">
        <title>The monarch butterfly genome yields insights into long-distance migration.</title>
        <authorList>
            <person name="Zhan S."/>
            <person name="Merlin C."/>
            <person name="Boore J.L."/>
            <person name="Reppert S.M."/>
        </authorList>
    </citation>
    <scope>NUCLEOTIDE SEQUENCE [LARGE SCALE GENOMIC DNA]</scope>
    <source>
        <strain evidence="7">F-2</strain>
    </source>
</reference>
<evidence type="ECO:0000313" key="8">
    <source>
        <dbReference type="Proteomes" id="UP000007151"/>
    </source>
</evidence>
<proteinExistence type="predicted"/>
<dbReference type="SMART" id="SM00225">
    <property type="entry name" value="BTB"/>
    <property type="match status" value="1"/>
</dbReference>
<dbReference type="InterPro" id="IPR007889">
    <property type="entry name" value="HTH_Psq"/>
</dbReference>
<feature type="compositionally biased region" description="Basic and acidic residues" evidence="4">
    <location>
        <begin position="530"/>
        <end position="540"/>
    </location>
</feature>
<dbReference type="KEGG" id="dpl:KGM_203925"/>
<dbReference type="Pfam" id="PF00651">
    <property type="entry name" value="BTB"/>
    <property type="match status" value="1"/>
</dbReference>
<feature type="domain" description="HTH psq-type" evidence="6">
    <location>
        <begin position="375"/>
        <end position="427"/>
    </location>
</feature>
<feature type="region of interest" description="Disordered" evidence="4">
    <location>
        <begin position="528"/>
        <end position="550"/>
    </location>
</feature>
<comment type="subcellular location">
    <subcellularLocation>
        <location evidence="1 3">Nucleus</location>
    </subcellularLocation>
</comment>
<dbReference type="GO" id="GO:0006357">
    <property type="term" value="P:regulation of transcription by RNA polymerase II"/>
    <property type="evidence" value="ECO:0007669"/>
    <property type="project" value="TreeGrafter"/>
</dbReference>
<keyword evidence="3" id="KW-0238">DNA-binding</keyword>
<sequence length="739" mass="83013">MSSQTKFLKFKLALKAPYGQDKKNDFDIRFSHYLVLMVSYEMLLHCQDKLTLLFKAANITNNFLQIDAKMSQQYSLRWNNHQPNFISMFGNLLATKDLVDVTLAAEGQHLVAHKVVLSACSTYFHSLFVDNPTHHPIVILKDITFNDLRTMVDFMYYGEVNVTEQQLAQVLETAKILKIKGLTEMPDSTSLTRSQGIPTDFPTTETSSDTQRPSVSPSSPIRKKRQRKSSSGSLANPEELMQNVDMMRDAVTLGSLNIQKKREMDERIETAQQTEDASAINIDQLAIDTNAVGMSQGAQWNMMEHPYPRYTNAGIGGGGLQPEQAMYVNNVIHQHGDDMSHYGHTLGSTGPVPGPSVLQGMNDQVGQAHSSGMPVKRRRTTNPQAEENFQKALEAVRVGGIGFCKAARMFGVNNRTLWLEYKKKGYPNNRPSIKNRIKREHITPPPEIKEDPPQLEQQMALLCQPPPVPLHRTHLLTKQKSHTTIFLGAYIRIGETASCGLFEYFIGNLASPCGGRLRRSKYFKRQNRVQPEEREVRKQVSEPTPSTGAHILQKHESYPQYSASKGCNKTTQLLVYITECWLSYKKFAIKMFKNDNTFASTHFKILSYHTNRKPRTEHAVGSLLIRAVAVVDRQTSTSSTTGSTSTATHTDTAETAQTQRASLTDSIDGTHTQRASHTPAVRSGPPLSCNFCWNTVDECGRILRRKTQYHCPECRTNLCIVPCFHEYHDSNGDVTASAR</sequence>
<dbReference type="CDD" id="cd18315">
    <property type="entry name" value="BTB_POZ_BAB-like"/>
    <property type="match status" value="1"/>
</dbReference>
<feature type="compositionally biased region" description="Polar residues" evidence="4">
    <location>
        <begin position="187"/>
        <end position="215"/>
    </location>
</feature>
<dbReference type="Pfam" id="PF05225">
    <property type="entry name" value="HTH_psq"/>
    <property type="match status" value="1"/>
</dbReference>
<dbReference type="PANTHER" id="PTHR23110">
    <property type="entry name" value="BTB DOMAIN TRANSCRIPTION FACTOR"/>
    <property type="match status" value="1"/>
</dbReference>
<dbReference type="PROSITE" id="PS50960">
    <property type="entry name" value="HTH_PSQ"/>
    <property type="match status" value="1"/>
</dbReference>
<feature type="region of interest" description="Disordered" evidence="4">
    <location>
        <begin position="635"/>
        <end position="681"/>
    </location>
</feature>
<dbReference type="AlphaFoldDB" id="A0A212F9Q2"/>
<dbReference type="GO" id="GO:0003677">
    <property type="term" value="F:DNA binding"/>
    <property type="evidence" value="ECO:0007669"/>
    <property type="project" value="UniProtKB-UniRule"/>
</dbReference>
<dbReference type="InParanoid" id="A0A212F9Q2"/>
<dbReference type="STRING" id="278856.A0A212F9Q2"/>
<dbReference type="GO" id="GO:0005634">
    <property type="term" value="C:nucleus"/>
    <property type="evidence" value="ECO:0007669"/>
    <property type="project" value="UniProtKB-SubCell"/>
</dbReference>
<dbReference type="SUPFAM" id="SSF54695">
    <property type="entry name" value="POZ domain"/>
    <property type="match status" value="1"/>
</dbReference>
<dbReference type="Gene3D" id="3.30.710.10">
    <property type="entry name" value="Potassium Channel Kv1.1, Chain A"/>
    <property type="match status" value="1"/>
</dbReference>
<evidence type="ECO:0000256" key="1">
    <source>
        <dbReference type="ARBA" id="ARBA00004123"/>
    </source>
</evidence>
<dbReference type="PANTHER" id="PTHR23110:SF81">
    <property type="entry name" value="BTB-PROTEIN-VII, ISOFORM F-RELATED"/>
    <property type="match status" value="1"/>
</dbReference>
<keyword evidence="8" id="KW-1185">Reference proteome</keyword>
<feature type="compositionally biased region" description="Polar residues" evidence="4">
    <location>
        <begin position="660"/>
        <end position="676"/>
    </location>
</feature>
<evidence type="ECO:0000313" key="7">
    <source>
        <dbReference type="EMBL" id="OWR50439.1"/>
    </source>
</evidence>
<feature type="region of interest" description="Disordered" evidence="4">
    <location>
        <begin position="187"/>
        <end position="243"/>
    </location>
</feature>
<dbReference type="Gene3D" id="1.10.10.60">
    <property type="entry name" value="Homeodomain-like"/>
    <property type="match status" value="1"/>
</dbReference>
<feature type="compositionally biased region" description="Low complexity" evidence="4">
    <location>
        <begin position="635"/>
        <end position="659"/>
    </location>
</feature>
<comment type="caution">
    <text evidence="7">The sequence shown here is derived from an EMBL/GenBank/DDBJ whole genome shotgun (WGS) entry which is preliminary data.</text>
</comment>
<dbReference type="PROSITE" id="PS50097">
    <property type="entry name" value="BTB"/>
    <property type="match status" value="1"/>
</dbReference>
<feature type="compositionally biased region" description="Polar residues" evidence="4">
    <location>
        <begin position="359"/>
        <end position="370"/>
    </location>
</feature>
<organism evidence="7 8">
    <name type="scientific">Danaus plexippus plexippus</name>
    <dbReference type="NCBI Taxonomy" id="278856"/>
    <lineage>
        <taxon>Eukaryota</taxon>
        <taxon>Metazoa</taxon>
        <taxon>Ecdysozoa</taxon>
        <taxon>Arthropoda</taxon>
        <taxon>Hexapoda</taxon>
        <taxon>Insecta</taxon>
        <taxon>Pterygota</taxon>
        <taxon>Neoptera</taxon>
        <taxon>Endopterygota</taxon>
        <taxon>Lepidoptera</taxon>
        <taxon>Glossata</taxon>
        <taxon>Ditrysia</taxon>
        <taxon>Papilionoidea</taxon>
        <taxon>Nymphalidae</taxon>
        <taxon>Danainae</taxon>
        <taxon>Danaini</taxon>
        <taxon>Danaina</taxon>
        <taxon>Danaus</taxon>
        <taxon>Danaus</taxon>
    </lineage>
</organism>
<feature type="domain" description="BTB" evidence="5">
    <location>
        <begin position="99"/>
        <end position="164"/>
    </location>
</feature>
<dbReference type="InterPro" id="IPR011333">
    <property type="entry name" value="SKP1/BTB/POZ_sf"/>
</dbReference>
<dbReference type="eggNOG" id="ENOG502QUF2">
    <property type="taxonomic scope" value="Eukaryota"/>
</dbReference>
<evidence type="ECO:0000259" key="6">
    <source>
        <dbReference type="PROSITE" id="PS50960"/>
    </source>
</evidence>